<gene>
    <name evidence="3" type="ORF">NQU54_42980</name>
</gene>
<dbReference type="PROSITE" id="PS00455">
    <property type="entry name" value="AMP_BINDING"/>
    <property type="match status" value="1"/>
</dbReference>
<dbReference type="InterPro" id="IPR020845">
    <property type="entry name" value="AMP-binding_CS"/>
</dbReference>
<name>A0A9X2RYQ9_STRMQ</name>
<dbReference type="PANTHER" id="PTHR43767">
    <property type="entry name" value="LONG-CHAIN-FATTY-ACID--COA LIGASE"/>
    <property type="match status" value="1"/>
</dbReference>
<dbReference type="RefSeq" id="WP_257635742.1">
    <property type="nucleotide sequence ID" value="NZ_JANIIC010000084.1"/>
</dbReference>
<dbReference type="GO" id="GO:0016878">
    <property type="term" value="F:acid-thiol ligase activity"/>
    <property type="evidence" value="ECO:0007669"/>
    <property type="project" value="UniProtKB-ARBA"/>
</dbReference>
<organism evidence="3 4">
    <name type="scientific">Streptomyces malaysiensis subsp. samsunensis</name>
    <dbReference type="NCBI Taxonomy" id="459658"/>
    <lineage>
        <taxon>Bacteria</taxon>
        <taxon>Bacillati</taxon>
        <taxon>Actinomycetota</taxon>
        <taxon>Actinomycetes</taxon>
        <taxon>Kitasatosporales</taxon>
        <taxon>Streptomycetaceae</taxon>
        <taxon>Streptomyces</taxon>
        <taxon>Streptomyces violaceusniger group</taxon>
    </lineage>
</organism>
<accession>A0A9X2RYQ9</accession>
<dbReference type="AlphaFoldDB" id="A0A9X2RYQ9"/>
<protein>
    <submittedName>
        <fullName evidence="3">AMP-binding protein</fullName>
    </submittedName>
</protein>
<evidence type="ECO:0000313" key="3">
    <source>
        <dbReference type="EMBL" id="MCQ8835602.1"/>
    </source>
</evidence>
<dbReference type="Gene3D" id="3.40.50.12780">
    <property type="entry name" value="N-terminal domain of ligase-like"/>
    <property type="match status" value="1"/>
</dbReference>
<keyword evidence="4" id="KW-1185">Reference proteome</keyword>
<dbReference type="Gene3D" id="3.30.300.30">
    <property type="match status" value="1"/>
</dbReference>
<dbReference type="InterPro" id="IPR025110">
    <property type="entry name" value="AMP-bd_C"/>
</dbReference>
<evidence type="ECO:0000259" key="1">
    <source>
        <dbReference type="Pfam" id="PF00501"/>
    </source>
</evidence>
<comment type="caution">
    <text evidence="3">The sequence shown here is derived from an EMBL/GenBank/DDBJ whole genome shotgun (WGS) entry which is preliminary data.</text>
</comment>
<sequence>MAGPANSLITWIGAVVRAHPRRPALVHERTVWTYQQLWDRAGAVARRLLALGLRPGQAVGLIGANELDYVANYFGILRAAGAAVTVSHLLDAAAVKEQLAWVGARAVFVGQVDAVVRDELAKALPVLPMAAAPDAIAKGRLPSVGTSSPCAIMPTSGTTGRPKSVVHSQGTMLHGALQLASVFPYGPDERGVVFLPLYACIPEQVLPMLCSGGSLEILPGFDVERVADACTRATTFDAVPTILSRLIEHAPLSKLAHLSWVTFASEAMPVPLLQRWWEELPGVEMNQFYGMTEVLTLTAAPHHVLRTEPATVGRAFPTTALTVERADGSTASLGGGELLASGPGRMRGYHEDAAATKAALAPDGSMRTGDLGQIDERGLVFLTGRSKDVIISGGINIAPAEIEAVAARHPAVERVVVVGVRSERWGETPVVVAVPRPGRTVTADELLDHCRSRLAGYKRPTGAGLIDSLPTTGIGKAAKDAVRKMITDGKIRLVRVR</sequence>
<feature type="domain" description="AMP-binding enzyme C-terminal" evidence="2">
    <location>
        <begin position="401"/>
        <end position="476"/>
    </location>
</feature>
<dbReference type="InterPro" id="IPR045851">
    <property type="entry name" value="AMP-bd_C_sf"/>
</dbReference>
<proteinExistence type="predicted"/>
<dbReference type="InterPro" id="IPR050237">
    <property type="entry name" value="ATP-dep_AMP-bd_enzyme"/>
</dbReference>
<dbReference type="SUPFAM" id="SSF56801">
    <property type="entry name" value="Acetyl-CoA synthetase-like"/>
    <property type="match status" value="1"/>
</dbReference>
<dbReference type="InterPro" id="IPR000873">
    <property type="entry name" value="AMP-dep_synth/lig_dom"/>
</dbReference>
<dbReference type="Pfam" id="PF13193">
    <property type="entry name" value="AMP-binding_C"/>
    <property type="match status" value="1"/>
</dbReference>
<dbReference type="PANTHER" id="PTHR43767:SF1">
    <property type="entry name" value="NONRIBOSOMAL PEPTIDE SYNTHASE PES1 (EUROFUNG)-RELATED"/>
    <property type="match status" value="1"/>
</dbReference>
<dbReference type="Pfam" id="PF00501">
    <property type="entry name" value="AMP-binding"/>
    <property type="match status" value="1"/>
</dbReference>
<dbReference type="Proteomes" id="UP001142400">
    <property type="component" value="Unassembled WGS sequence"/>
</dbReference>
<dbReference type="InterPro" id="IPR042099">
    <property type="entry name" value="ANL_N_sf"/>
</dbReference>
<evidence type="ECO:0000259" key="2">
    <source>
        <dbReference type="Pfam" id="PF13193"/>
    </source>
</evidence>
<dbReference type="EMBL" id="JANIIC010000084">
    <property type="protein sequence ID" value="MCQ8835602.1"/>
    <property type="molecule type" value="Genomic_DNA"/>
</dbReference>
<reference evidence="3" key="1">
    <citation type="submission" date="2022-06" db="EMBL/GenBank/DDBJ databases">
        <title>WGS of actinobacteria.</title>
        <authorList>
            <person name="Thawai C."/>
        </authorList>
    </citation>
    <scope>NUCLEOTIDE SEQUENCE</scope>
    <source>
        <strain evidence="3">DSM 42010</strain>
    </source>
</reference>
<feature type="domain" description="AMP-dependent synthetase/ligase" evidence="1">
    <location>
        <begin position="16"/>
        <end position="350"/>
    </location>
</feature>
<evidence type="ECO:0000313" key="4">
    <source>
        <dbReference type="Proteomes" id="UP001142400"/>
    </source>
</evidence>